<sequence length="352" mass="39833">PESELVKEVVNQNLKRLAEVSPCSNKNQLVEVESRVEEIESLLGAGSKDVYALGIWGIGGIGKTTIARAIFDKISSNFEGSCCHQNVREESRRPGGLGCLQQILLSKLLQEKNAILDIALSFRRLSSRKFLIVLDDETCFKQIKSLIGSHGFEELSSRVIKYAQGVPLAIEILGCFLFEKEKQFWESAINKLKRIPNLEIQKVLKISFDGLDDEEKNILLDIACFFKWKNKDLVIKFLNACSFTAQIGISSLVDKSLICMHGNNITMHDLLQEMGREIVRQESMNDPAKRSRLWHHEDIIKVLTSNTGTEAIEGICLDMSKVKEIHLNPDTFTKMSKLRFLKFYCSIHGENK</sequence>
<dbReference type="Pfam" id="PF00931">
    <property type="entry name" value="NB-ARC"/>
    <property type="match status" value="1"/>
</dbReference>
<dbReference type="InterPro" id="IPR002182">
    <property type="entry name" value="NB-ARC"/>
</dbReference>
<dbReference type="STRING" id="2711.A0A067DC15"/>
<reference evidence="5 6" key="1">
    <citation type="submission" date="2014-04" db="EMBL/GenBank/DDBJ databases">
        <authorList>
            <consortium name="International Citrus Genome Consortium"/>
            <person name="Gmitter F."/>
            <person name="Chen C."/>
            <person name="Farmerie W."/>
            <person name="Harkins T."/>
            <person name="Desany B."/>
            <person name="Mohiuddin M."/>
            <person name="Kodira C."/>
            <person name="Borodovsky M."/>
            <person name="Lomsadze A."/>
            <person name="Burns P."/>
            <person name="Jenkins J."/>
            <person name="Prochnik S."/>
            <person name="Shu S."/>
            <person name="Chapman J."/>
            <person name="Pitluck S."/>
            <person name="Schmutz J."/>
            <person name="Rokhsar D."/>
        </authorList>
    </citation>
    <scope>NUCLEOTIDE SEQUENCE</scope>
</reference>
<dbReference type="InterPro" id="IPR058192">
    <property type="entry name" value="WHD_ROQ1-like"/>
</dbReference>
<dbReference type="InterPro" id="IPR036390">
    <property type="entry name" value="WH_DNA-bd_sf"/>
</dbReference>
<dbReference type="PRINTS" id="PR00364">
    <property type="entry name" value="DISEASERSIST"/>
</dbReference>
<proteinExistence type="predicted"/>
<feature type="domain" description="NB-ARC" evidence="3">
    <location>
        <begin position="33"/>
        <end position="136"/>
    </location>
</feature>
<dbReference type="GO" id="GO:0043531">
    <property type="term" value="F:ADP binding"/>
    <property type="evidence" value="ECO:0007669"/>
    <property type="project" value="InterPro"/>
</dbReference>
<dbReference type="SUPFAM" id="SSF46785">
    <property type="entry name" value="Winged helix' DNA-binding domain"/>
    <property type="match status" value="1"/>
</dbReference>
<dbReference type="PANTHER" id="PTHR11017:SF570">
    <property type="entry name" value="DISEASE RESISTANCE PROTEIN (TIR-NBS CLASS)-RELATED"/>
    <property type="match status" value="1"/>
</dbReference>
<dbReference type="InterPro" id="IPR044974">
    <property type="entry name" value="Disease_R_plants"/>
</dbReference>
<dbReference type="Gene3D" id="3.40.50.300">
    <property type="entry name" value="P-loop containing nucleotide triphosphate hydrolases"/>
    <property type="match status" value="1"/>
</dbReference>
<dbReference type="PANTHER" id="PTHR11017">
    <property type="entry name" value="LEUCINE-RICH REPEAT-CONTAINING PROTEIN"/>
    <property type="match status" value="1"/>
</dbReference>
<evidence type="ECO:0000256" key="2">
    <source>
        <dbReference type="ARBA" id="ARBA00022737"/>
    </source>
</evidence>
<evidence type="ECO:0000313" key="5">
    <source>
        <dbReference type="EMBL" id="KDO36146.1"/>
    </source>
</evidence>
<dbReference type="SUPFAM" id="SSF52540">
    <property type="entry name" value="P-loop containing nucleoside triphosphate hydrolases"/>
    <property type="match status" value="1"/>
</dbReference>
<dbReference type="AlphaFoldDB" id="A0A067DC15"/>
<dbReference type="InterPro" id="IPR027417">
    <property type="entry name" value="P-loop_NTPase"/>
</dbReference>
<feature type="non-terminal residue" evidence="5">
    <location>
        <position position="352"/>
    </location>
</feature>
<dbReference type="Pfam" id="PF23282">
    <property type="entry name" value="WHD_ROQ1"/>
    <property type="match status" value="1"/>
</dbReference>
<feature type="non-terminal residue" evidence="5">
    <location>
        <position position="1"/>
    </location>
</feature>
<evidence type="ECO:0000313" key="6">
    <source>
        <dbReference type="Proteomes" id="UP000027120"/>
    </source>
</evidence>
<protein>
    <submittedName>
        <fullName evidence="5">Uncharacterized protein</fullName>
    </submittedName>
</protein>
<accession>A0A067DC15</accession>
<dbReference type="SMR" id="A0A067DC15"/>
<name>A0A067DC15_CITSI</name>
<evidence type="ECO:0000256" key="1">
    <source>
        <dbReference type="ARBA" id="ARBA00022614"/>
    </source>
</evidence>
<dbReference type="GO" id="GO:0006952">
    <property type="term" value="P:defense response"/>
    <property type="evidence" value="ECO:0007669"/>
    <property type="project" value="InterPro"/>
</dbReference>
<feature type="domain" description="Disease resistance protein Roq1-like winged-helix" evidence="4">
    <location>
        <begin position="213"/>
        <end position="283"/>
    </location>
</feature>
<evidence type="ECO:0000259" key="3">
    <source>
        <dbReference type="Pfam" id="PF00931"/>
    </source>
</evidence>
<dbReference type="Gene3D" id="1.10.8.430">
    <property type="entry name" value="Helical domain of apoptotic protease-activating factors"/>
    <property type="match status" value="1"/>
</dbReference>
<keyword evidence="1" id="KW-0433">Leucine-rich repeat</keyword>
<gene>
    <name evidence="5" type="ORF">CISIN_1g036788mg</name>
</gene>
<keyword evidence="2" id="KW-0677">Repeat</keyword>
<dbReference type="EMBL" id="KK795599">
    <property type="protein sequence ID" value="KDO36146.1"/>
    <property type="molecule type" value="Genomic_DNA"/>
</dbReference>
<dbReference type="Proteomes" id="UP000027120">
    <property type="component" value="Unassembled WGS sequence"/>
</dbReference>
<organism evidence="5 6">
    <name type="scientific">Citrus sinensis</name>
    <name type="common">Sweet orange</name>
    <name type="synonym">Citrus aurantium var. sinensis</name>
    <dbReference type="NCBI Taxonomy" id="2711"/>
    <lineage>
        <taxon>Eukaryota</taxon>
        <taxon>Viridiplantae</taxon>
        <taxon>Streptophyta</taxon>
        <taxon>Embryophyta</taxon>
        <taxon>Tracheophyta</taxon>
        <taxon>Spermatophyta</taxon>
        <taxon>Magnoliopsida</taxon>
        <taxon>eudicotyledons</taxon>
        <taxon>Gunneridae</taxon>
        <taxon>Pentapetalae</taxon>
        <taxon>rosids</taxon>
        <taxon>malvids</taxon>
        <taxon>Sapindales</taxon>
        <taxon>Rutaceae</taxon>
        <taxon>Aurantioideae</taxon>
        <taxon>Citrus</taxon>
    </lineage>
</organism>
<evidence type="ECO:0000259" key="4">
    <source>
        <dbReference type="Pfam" id="PF23282"/>
    </source>
</evidence>
<keyword evidence="6" id="KW-1185">Reference proteome</keyword>
<dbReference type="InterPro" id="IPR042197">
    <property type="entry name" value="Apaf_helical"/>
</dbReference>